<evidence type="ECO:0000256" key="2">
    <source>
        <dbReference type="ARBA" id="ARBA00022649"/>
    </source>
</evidence>
<dbReference type="OrthoDB" id="5574284at2"/>
<dbReference type="AlphaFoldDB" id="A0A2L2XBH7"/>
<keyword evidence="4" id="KW-1185">Reference proteome</keyword>
<dbReference type="Proteomes" id="UP000239549">
    <property type="component" value="Unassembled WGS sequence"/>
</dbReference>
<dbReference type="SUPFAM" id="SSF143011">
    <property type="entry name" value="RelE-like"/>
    <property type="match status" value="1"/>
</dbReference>
<sequence>MIKVLWTKPAFQDLHSIKDYIAKDSVYYSERFTANIIMATERLSQFPRSGRMVPEIGEENTREIIYGSYRIMYQIRQEAIYITQVTHGKRNLE</sequence>
<comment type="caution">
    <text evidence="3">The sequence shown here is derived from an EMBL/GenBank/DDBJ whole genome shotgun (WGS) entry which is preliminary data.</text>
</comment>
<comment type="similarity">
    <text evidence="1">Belongs to the RelE toxin family.</text>
</comment>
<evidence type="ECO:0000313" key="3">
    <source>
        <dbReference type="EMBL" id="GBF33565.1"/>
    </source>
</evidence>
<dbReference type="Gene3D" id="3.30.2310.20">
    <property type="entry name" value="RelE-like"/>
    <property type="match status" value="1"/>
</dbReference>
<dbReference type="EMBL" id="BFAV01000104">
    <property type="protein sequence ID" value="GBF33565.1"/>
    <property type="molecule type" value="Genomic_DNA"/>
</dbReference>
<gene>
    <name evidence="3" type="ORF">DCCM_2668</name>
</gene>
<dbReference type="PANTHER" id="PTHR33755:SF5">
    <property type="entry name" value="TYPE II TOXIN-ANTITOXIN SYSTEM RELE_PARE FAMILY TOXIN"/>
    <property type="match status" value="1"/>
</dbReference>
<dbReference type="PANTHER" id="PTHR33755">
    <property type="entry name" value="TOXIN PARE1-RELATED"/>
    <property type="match status" value="1"/>
</dbReference>
<evidence type="ECO:0000256" key="1">
    <source>
        <dbReference type="ARBA" id="ARBA00006226"/>
    </source>
</evidence>
<keyword evidence="2" id="KW-1277">Toxin-antitoxin system</keyword>
<organism evidence="3 4">
    <name type="scientific">Desulfocucumis palustris</name>
    <dbReference type="NCBI Taxonomy" id="1898651"/>
    <lineage>
        <taxon>Bacteria</taxon>
        <taxon>Bacillati</taxon>
        <taxon>Bacillota</taxon>
        <taxon>Clostridia</taxon>
        <taxon>Eubacteriales</taxon>
        <taxon>Desulfocucumaceae</taxon>
        <taxon>Desulfocucumis</taxon>
    </lineage>
</organism>
<evidence type="ECO:0000313" key="4">
    <source>
        <dbReference type="Proteomes" id="UP000239549"/>
    </source>
</evidence>
<reference evidence="4" key="1">
    <citation type="submission" date="2018-02" db="EMBL/GenBank/DDBJ databases">
        <title>Genome sequence of Desulfocucumis palustris strain NAW-5.</title>
        <authorList>
            <person name="Watanabe M."/>
            <person name="Kojima H."/>
            <person name="Fukui M."/>
        </authorList>
    </citation>
    <scope>NUCLEOTIDE SEQUENCE [LARGE SCALE GENOMIC DNA]</scope>
    <source>
        <strain evidence="4">NAW-5</strain>
    </source>
</reference>
<accession>A0A2L2XBH7</accession>
<dbReference type="InterPro" id="IPR035093">
    <property type="entry name" value="RelE/ParE_toxin_dom_sf"/>
</dbReference>
<protein>
    <submittedName>
        <fullName evidence="3">Doc toxin</fullName>
    </submittedName>
</protein>
<dbReference type="InterPro" id="IPR007712">
    <property type="entry name" value="RelE/ParE_toxin"/>
</dbReference>
<proteinExistence type="inferred from homology"/>
<dbReference type="InterPro" id="IPR051803">
    <property type="entry name" value="TA_system_RelE-like_toxin"/>
</dbReference>
<dbReference type="RefSeq" id="WP_104371942.1">
    <property type="nucleotide sequence ID" value="NZ_BFAV01000104.1"/>
</dbReference>
<name>A0A2L2XBH7_9FIRM</name>
<dbReference type="Pfam" id="PF05016">
    <property type="entry name" value="ParE_toxin"/>
    <property type="match status" value="1"/>
</dbReference>